<organism evidence="2 3">
    <name type="scientific">Faecalibacillus intestinalis</name>
    <dbReference type="NCBI Taxonomy" id="1982626"/>
    <lineage>
        <taxon>Bacteria</taxon>
        <taxon>Bacillati</taxon>
        <taxon>Bacillota</taxon>
        <taxon>Erysipelotrichia</taxon>
        <taxon>Erysipelotrichales</taxon>
        <taxon>Coprobacillaceae</taxon>
        <taxon>Faecalibacillus</taxon>
    </lineage>
</organism>
<keyword evidence="2" id="KW-0808">Transferase</keyword>
<dbReference type="InterPro" id="IPR000182">
    <property type="entry name" value="GNAT_dom"/>
</dbReference>
<gene>
    <name evidence="2" type="ORF">C7U54_07560</name>
</gene>
<dbReference type="InterPro" id="IPR016181">
    <property type="entry name" value="Acyl_CoA_acyltransferase"/>
</dbReference>
<dbReference type="Gene3D" id="3.40.630.30">
    <property type="match status" value="1"/>
</dbReference>
<dbReference type="GO" id="GO:0016747">
    <property type="term" value="F:acyltransferase activity, transferring groups other than amino-acyl groups"/>
    <property type="evidence" value="ECO:0007669"/>
    <property type="project" value="InterPro"/>
</dbReference>
<protein>
    <submittedName>
        <fullName evidence="2">GNAT family N-acetyltransferase</fullName>
    </submittedName>
</protein>
<dbReference type="SUPFAM" id="SSF55729">
    <property type="entry name" value="Acyl-CoA N-acyltransferases (Nat)"/>
    <property type="match status" value="1"/>
</dbReference>
<dbReference type="EMBL" id="PYLQ01000009">
    <property type="protein sequence ID" value="PST40874.1"/>
    <property type="molecule type" value="Genomic_DNA"/>
</dbReference>
<name>A0A2T3FZX9_9FIRM</name>
<dbReference type="Proteomes" id="UP000240974">
    <property type="component" value="Unassembled WGS sequence"/>
</dbReference>
<evidence type="ECO:0000259" key="1">
    <source>
        <dbReference type="Pfam" id="PF13302"/>
    </source>
</evidence>
<evidence type="ECO:0000313" key="3">
    <source>
        <dbReference type="Proteomes" id="UP000240974"/>
    </source>
</evidence>
<accession>A0A2T3FZX9</accession>
<keyword evidence="3" id="KW-1185">Reference proteome</keyword>
<dbReference type="PANTHER" id="PTHR39173">
    <property type="entry name" value="ACETYLTRANSFERASE"/>
    <property type="match status" value="1"/>
</dbReference>
<comment type="caution">
    <text evidence="2">The sequence shown here is derived from an EMBL/GenBank/DDBJ whole genome shotgun (WGS) entry which is preliminary data.</text>
</comment>
<dbReference type="RefSeq" id="WP_107029882.1">
    <property type="nucleotide sequence ID" value="NZ_JAQEZO010000016.1"/>
</dbReference>
<dbReference type="AlphaFoldDB" id="A0A2T3FZX9"/>
<feature type="domain" description="N-acetyltransferase" evidence="1">
    <location>
        <begin position="20"/>
        <end position="104"/>
    </location>
</feature>
<reference evidence="2 3" key="1">
    <citation type="journal article" date="2019" name="Int. J. Syst. Evol. Microbiol.">
        <title>Faecalibacillus intestinalis gen. nov., sp. nov. and Faecalibacillus faecis sp. nov., isolated from human faeces.</title>
        <authorList>
            <person name="Seo B."/>
            <person name="Jeon K."/>
            <person name="Baek I."/>
            <person name="Lee Y.M."/>
            <person name="Baek K."/>
            <person name="Ko G."/>
        </authorList>
    </citation>
    <scope>NUCLEOTIDE SEQUENCE [LARGE SCALE GENOMIC DNA]</scope>
    <source>
        <strain evidence="2 3">SNUG30099</strain>
    </source>
</reference>
<sequence>MKLELLTYEKENLPRGWKPYYIYLIMVDHIEVGRIVLREGSNEERYYDGHIGYTIEKEYRGHHYSKDACLLLFDKAKEKGFKKLMITCSPDNIASRKIIESLPFKYLETKEVPACLKKDFDQGDYIKRIYCLDLEEL</sequence>
<proteinExistence type="predicted"/>
<dbReference type="Pfam" id="PF13302">
    <property type="entry name" value="Acetyltransf_3"/>
    <property type="match status" value="1"/>
</dbReference>
<dbReference type="PANTHER" id="PTHR39173:SF1">
    <property type="entry name" value="ACETYLTRANSFERASE"/>
    <property type="match status" value="1"/>
</dbReference>
<evidence type="ECO:0000313" key="2">
    <source>
        <dbReference type="EMBL" id="PST40874.1"/>
    </source>
</evidence>